<evidence type="ECO:0000313" key="3">
    <source>
        <dbReference type="RefSeq" id="XP_014000006.1"/>
    </source>
</evidence>
<dbReference type="PANTHER" id="PTHR34488">
    <property type="entry name" value="SI:CH211-245H14.1-RELATED"/>
    <property type="match status" value="1"/>
</dbReference>
<proteinExistence type="predicted"/>
<dbReference type="Proteomes" id="UP001652741">
    <property type="component" value="Chromosome ssa15"/>
</dbReference>
<organism evidence="2 3">
    <name type="scientific">Salmo salar</name>
    <name type="common">Atlantic salmon</name>
    <dbReference type="NCBI Taxonomy" id="8030"/>
    <lineage>
        <taxon>Eukaryota</taxon>
        <taxon>Metazoa</taxon>
        <taxon>Chordata</taxon>
        <taxon>Craniata</taxon>
        <taxon>Vertebrata</taxon>
        <taxon>Euteleostomi</taxon>
        <taxon>Actinopterygii</taxon>
        <taxon>Neopterygii</taxon>
        <taxon>Teleostei</taxon>
        <taxon>Protacanthopterygii</taxon>
        <taxon>Salmoniformes</taxon>
        <taxon>Salmonidae</taxon>
        <taxon>Salmoninae</taxon>
        <taxon>Salmo</taxon>
    </lineage>
</organism>
<dbReference type="KEGG" id="sasa:106571435"/>
<protein>
    <submittedName>
        <fullName evidence="3 4">Uncharacterized protein LOC106571435 isoform X1</fullName>
    </submittedName>
</protein>
<evidence type="ECO:0000313" key="5">
    <source>
        <dbReference type="RefSeq" id="XP_014000008.1"/>
    </source>
</evidence>
<reference evidence="3 4" key="1">
    <citation type="submission" date="2025-04" db="UniProtKB">
        <authorList>
            <consortium name="RefSeq"/>
        </authorList>
    </citation>
    <scope>IDENTIFICATION</scope>
    <source>
        <tissue evidence="3 4">Muscle</tissue>
    </source>
</reference>
<sequence>MSQARTMSLEEEIRGLSPVAAHALACAEITDDIEIQELTRADLNELLPGVQHFKLRKKISELINKSKQDTAKPIALVLNELKEFLPVDVMENALVPGGVLHGYLPILRDLEKQLAKALDFIQAHVGLLQSYIGEESMEAQSSAASPSVDSATAGNQPSNVAGADTQLQRGITGGAAGGRNQLSVTSYTETRSLVDCISQTIFKKNRLGRGNETQIEKQPVKVHSRVCGKTLNTHLALMKQVDDLAVGLKQEETSAEDCQVIIAFCPITSRVGTDIDAALNQITSNKDVILVVMHHTFDRCFVASQRSASHYKNVVEEVNVLFHDSMGLLRCETNDKAVTLIHKALQKYSSTTYKHFVATRGYFK</sequence>
<evidence type="ECO:0000256" key="1">
    <source>
        <dbReference type="SAM" id="MobiDB-lite"/>
    </source>
</evidence>
<dbReference type="RefSeq" id="XP_014000007.1">
    <property type="nucleotide sequence ID" value="XM_014144532.1"/>
</dbReference>
<gene>
    <name evidence="3 4 5" type="primary">LOC106571435</name>
</gene>
<dbReference type="RefSeq" id="XP_014000006.1">
    <property type="nucleotide sequence ID" value="XM_014144531.1"/>
</dbReference>
<evidence type="ECO:0000313" key="4">
    <source>
        <dbReference type="RefSeq" id="XP_014000007.1"/>
    </source>
</evidence>
<evidence type="ECO:0000313" key="2">
    <source>
        <dbReference type="Proteomes" id="UP001652741"/>
    </source>
</evidence>
<dbReference type="AlphaFoldDB" id="A0A1S3MAK1"/>
<dbReference type="RefSeq" id="XP_014000008.1">
    <property type="nucleotide sequence ID" value="XM_014144533.1"/>
</dbReference>
<feature type="compositionally biased region" description="Polar residues" evidence="1">
    <location>
        <begin position="148"/>
        <end position="161"/>
    </location>
</feature>
<dbReference type="PANTHER" id="PTHR34488:SF1">
    <property type="entry name" value="SI:CH211-245H14.1-RELATED"/>
    <property type="match status" value="1"/>
</dbReference>
<accession>A0A1S3MAK1</accession>
<keyword evidence="2" id="KW-1185">Reference proteome</keyword>
<dbReference type="OrthoDB" id="8446971at2759"/>
<feature type="region of interest" description="Disordered" evidence="1">
    <location>
        <begin position="140"/>
        <end position="161"/>
    </location>
</feature>
<name>A0A1S3MAK1_SALSA</name>